<evidence type="ECO:0000313" key="2">
    <source>
        <dbReference type="EMBL" id="KAK2649223.1"/>
    </source>
</evidence>
<gene>
    <name evidence="2" type="ORF">Ddye_016712</name>
</gene>
<dbReference type="AlphaFoldDB" id="A0AAD9U800"/>
<name>A0AAD9U800_9ROSI</name>
<dbReference type="InterPro" id="IPR007216">
    <property type="entry name" value="CNOT9"/>
</dbReference>
<keyword evidence="3" id="KW-1185">Reference proteome</keyword>
<feature type="region of interest" description="Disordered" evidence="1">
    <location>
        <begin position="1"/>
        <end position="29"/>
    </location>
</feature>
<dbReference type="Gene3D" id="1.25.10.10">
    <property type="entry name" value="Leucine-rich Repeat Variant"/>
    <property type="match status" value="3"/>
</dbReference>
<sequence length="209" mass="23069">MADLQKSSAVASTSTTSPANPSGQEGSINMVPSDVEKLIESLLLIPEKRDNTLAAIFKKMESGENLAPLLWNSVNTVFILLMCIASHPDTRTRFLRSEILSFIYPFMETKIQGNKPHETLRTGSLSVFDGLLTAALNIIRKILENDAALNHFCSNAARFDSVHVALESLIKQLAVEPSPELLKQDDPVVTNGLDTLIRRVTSRAMHQRQ</sequence>
<evidence type="ECO:0000313" key="3">
    <source>
        <dbReference type="Proteomes" id="UP001280121"/>
    </source>
</evidence>
<comment type="caution">
    <text evidence="2">The sequence shown here is derived from an EMBL/GenBank/DDBJ whole genome shotgun (WGS) entry which is preliminary data.</text>
</comment>
<reference evidence="2" key="1">
    <citation type="journal article" date="2023" name="Plant J.">
        <title>Genome sequences and population genomics provide insights into the demographic history, inbreeding, and mutation load of two 'living fossil' tree species of Dipteronia.</title>
        <authorList>
            <person name="Feng Y."/>
            <person name="Comes H.P."/>
            <person name="Chen J."/>
            <person name="Zhu S."/>
            <person name="Lu R."/>
            <person name="Zhang X."/>
            <person name="Li P."/>
            <person name="Qiu J."/>
            <person name="Olsen K.M."/>
            <person name="Qiu Y."/>
        </authorList>
    </citation>
    <scope>NUCLEOTIDE SEQUENCE</scope>
    <source>
        <strain evidence="2">KIB01</strain>
    </source>
</reference>
<feature type="compositionally biased region" description="Low complexity" evidence="1">
    <location>
        <begin position="7"/>
        <end position="22"/>
    </location>
</feature>
<dbReference type="Pfam" id="PF04078">
    <property type="entry name" value="Rcd1"/>
    <property type="match status" value="2"/>
</dbReference>
<dbReference type="PANTHER" id="PTHR12262">
    <property type="entry name" value="CCR4-NOT TRANSCRIPTION COMPLEX SUBUNIT 9"/>
    <property type="match status" value="1"/>
</dbReference>
<dbReference type="EMBL" id="JANJYI010000005">
    <property type="protein sequence ID" value="KAK2649223.1"/>
    <property type="molecule type" value="Genomic_DNA"/>
</dbReference>
<dbReference type="GO" id="GO:0030014">
    <property type="term" value="C:CCR4-NOT complex"/>
    <property type="evidence" value="ECO:0007669"/>
    <property type="project" value="InterPro"/>
</dbReference>
<protein>
    <submittedName>
        <fullName evidence="2">Uncharacterized protein</fullName>
    </submittedName>
</protein>
<organism evidence="2 3">
    <name type="scientific">Dipteronia dyeriana</name>
    <dbReference type="NCBI Taxonomy" id="168575"/>
    <lineage>
        <taxon>Eukaryota</taxon>
        <taxon>Viridiplantae</taxon>
        <taxon>Streptophyta</taxon>
        <taxon>Embryophyta</taxon>
        <taxon>Tracheophyta</taxon>
        <taxon>Spermatophyta</taxon>
        <taxon>Magnoliopsida</taxon>
        <taxon>eudicotyledons</taxon>
        <taxon>Gunneridae</taxon>
        <taxon>Pentapetalae</taxon>
        <taxon>rosids</taxon>
        <taxon>malvids</taxon>
        <taxon>Sapindales</taxon>
        <taxon>Sapindaceae</taxon>
        <taxon>Hippocastanoideae</taxon>
        <taxon>Acereae</taxon>
        <taxon>Dipteronia</taxon>
    </lineage>
</organism>
<dbReference type="GO" id="GO:0006402">
    <property type="term" value="P:mRNA catabolic process"/>
    <property type="evidence" value="ECO:0007669"/>
    <property type="project" value="InterPro"/>
</dbReference>
<dbReference type="InterPro" id="IPR011989">
    <property type="entry name" value="ARM-like"/>
</dbReference>
<proteinExistence type="predicted"/>
<evidence type="ECO:0000256" key="1">
    <source>
        <dbReference type="SAM" id="MobiDB-lite"/>
    </source>
</evidence>
<accession>A0AAD9U800</accession>
<dbReference type="Proteomes" id="UP001280121">
    <property type="component" value="Unassembled WGS sequence"/>
</dbReference>